<dbReference type="AlphaFoldDB" id="A0A0H3KV85"/>
<protein>
    <submittedName>
        <fullName evidence="2">Uncharacterized protein</fullName>
    </submittedName>
</protein>
<feature type="compositionally biased region" description="Basic and acidic residues" evidence="1">
    <location>
        <begin position="48"/>
        <end position="71"/>
    </location>
</feature>
<keyword evidence="3" id="KW-1185">Reference proteome</keyword>
<evidence type="ECO:0000256" key="1">
    <source>
        <dbReference type="SAM" id="MobiDB-lite"/>
    </source>
</evidence>
<dbReference type="STRING" id="395019.BMULJ_04429"/>
<gene>
    <name evidence="2" type="ordered locus">BMULJ_04429</name>
</gene>
<accession>A0A0H3KV85</accession>
<evidence type="ECO:0000313" key="2">
    <source>
        <dbReference type="EMBL" id="BAG46284.1"/>
    </source>
</evidence>
<dbReference type="KEGG" id="bmj:BMULJ_04429"/>
<organism evidence="2 3">
    <name type="scientific">Burkholderia multivorans (strain ATCC 17616 / 249)</name>
    <dbReference type="NCBI Taxonomy" id="395019"/>
    <lineage>
        <taxon>Bacteria</taxon>
        <taxon>Pseudomonadati</taxon>
        <taxon>Pseudomonadota</taxon>
        <taxon>Betaproteobacteria</taxon>
        <taxon>Burkholderiales</taxon>
        <taxon>Burkholderiaceae</taxon>
        <taxon>Burkholderia</taxon>
        <taxon>Burkholderia cepacia complex</taxon>
    </lineage>
</organism>
<name>A0A0H3KV85_BURM1</name>
<dbReference type="Proteomes" id="UP000008815">
    <property type="component" value="Chromosome 2"/>
</dbReference>
<evidence type="ECO:0000313" key="3">
    <source>
        <dbReference type="Proteomes" id="UP000008815"/>
    </source>
</evidence>
<dbReference type="EMBL" id="AP009386">
    <property type="protein sequence ID" value="BAG46284.1"/>
    <property type="molecule type" value="Genomic_DNA"/>
</dbReference>
<dbReference type="KEGG" id="bmu:Bmul_4075"/>
<proteinExistence type="predicted"/>
<reference evidence="2 3" key="1">
    <citation type="submission" date="2007-04" db="EMBL/GenBank/DDBJ databases">
        <title>Complete genome sequence of Burkholderia multivorans ATCC 17616.</title>
        <authorList>
            <person name="Ohtsubo Y."/>
            <person name="Yamashita A."/>
            <person name="Kurokawa K."/>
            <person name="Takami H."/>
            <person name="Yuhara S."/>
            <person name="Nishiyama E."/>
            <person name="Endo R."/>
            <person name="Miyazaki R."/>
            <person name="Ono A."/>
            <person name="Yano K."/>
            <person name="Ito M."/>
            <person name="Sota M."/>
            <person name="Yuji N."/>
            <person name="Hattori M."/>
            <person name="Tsuda M."/>
        </authorList>
    </citation>
    <scope>NUCLEOTIDE SEQUENCE [LARGE SCALE GENOMIC DNA]</scope>
    <source>
        <strain evidence="3">ATCC 17616 / 249</strain>
    </source>
</reference>
<dbReference type="HOGENOM" id="CLU_185871_0_0_4"/>
<sequence>MAFNGGNPFPDYPVMTFHPASACPNDESCEPIVANECATAPDVPAPAREARRAEGRRGRFRLDDAPPDEARPRIVTGSIAVSFAIVSRRNWPR</sequence>
<dbReference type="RefSeq" id="WP_012216879.1">
    <property type="nucleotide sequence ID" value="NC_010086.1"/>
</dbReference>
<feature type="region of interest" description="Disordered" evidence="1">
    <location>
        <begin position="44"/>
        <end position="71"/>
    </location>
</feature>